<dbReference type="Proteomes" id="UP001590951">
    <property type="component" value="Unassembled WGS sequence"/>
</dbReference>
<gene>
    <name evidence="5" type="ORF">ABVK25_008801</name>
</gene>
<dbReference type="Pfam" id="PF00385">
    <property type="entry name" value="Chromo"/>
    <property type="match status" value="1"/>
</dbReference>
<evidence type="ECO:0000313" key="6">
    <source>
        <dbReference type="Proteomes" id="UP001590951"/>
    </source>
</evidence>
<evidence type="ECO:0000256" key="2">
    <source>
        <dbReference type="SAM" id="Coils"/>
    </source>
</evidence>
<feature type="region of interest" description="Disordered" evidence="3">
    <location>
        <begin position="246"/>
        <end position="673"/>
    </location>
</feature>
<dbReference type="SUPFAM" id="SSF54160">
    <property type="entry name" value="Chromo domain-like"/>
    <property type="match status" value="1"/>
</dbReference>
<evidence type="ECO:0000256" key="1">
    <source>
        <dbReference type="ARBA" id="ARBA00011353"/>
    </source>
</evidence>
<proteinExistence type="predicted"/>
<feature type="compositionally biased region" description="Basic and acidic residues" evidence="3">
    <location>
        <begin position="585"/>
        <end position="595"/>
    </location>
</feature>
<organism evidence="5 6">
    <name type="scientific">Lepraria finkii</name>
    <dbReference type="NCBI Taxonomy" id="1340010"/>
    <lineage>
        <taxon>Eukaryota</taxon>
        <taxon>Fungi</taxon>
        <taxon>Dikarya</taxon>
        <taxon>Ascomycota</taxon>
        <taxon>Pezizomycotina</taxon>
        <taxon>Lecanoromycetes</taxon>
        <taxon>OSLEUM clade</taxon>
        <taxon>Lecanoromycetidae</taxon>
        <taxon>Lecanorales</taxon>
        <taxon>Lecanorineae</taxon>
        <taxon>Stereocaulaceae</taxon>
        <taxon>Lepraria</taxon>
    </lineage>
</organism>
<accession>A0ABR4B530</accession>
<feature type="coiled-coil region" evidence="2">
    <location>
        <begin position="1293"/>
        <end position="1322"/>
    </location>
</feature>
<feature type="region of interest" description="Disordered" evidence="3">
    <location>
        <begin position="1"/>
        <end position="25"/>
    </location>
</feature>
<feature type="region of interest" description="Disordered" evidence="3">
    <location>
        <begin position="1377"/>
        <end position="1458"/>
    </location>
</feature>
<dbReference type="InterPro" id="IPR000953">
    <property type="entry name" value="Chromo/chromo_shadow_dom"/>
</dbReference>
<comment type="caution">
    <text evidence="5">The sequence shown here is derived from an EMBL/GenBank/DDBJ whole genome shotgun (WGS) entry which is preliminary data.</text>
</comment>
<feature type="compositionally biased region" description="Basic and acidic residues" evidence="3">
    <location>
        <begin position="125"/>
        <end position="144"/>
    </location>
</feature>
<keyword evidence="2" id="KW-0175">Coiled coil</keyword>
<dbReference type="InterPro" id="IPR016197">
    <property type="entry name" value="Chromo-like_dom_sf"/>
</dbReference>
<feature type="compositionally biased region" description="Basic and acidic residues" evidence="3">
    <location>
        <begin position="316"/>
        <end position="332"/>
    </location>
</feature>
<feature type="compositionally biased region" description="Polar residues" evidence="3">
    <location>
        <begin position="450"/>
        <end position="471"/>
    </location>
</feature>
<reference evidence="5 6" key="1">
    <citation type="submission" date="2024-09" db="EMBL/GenBank/DDBJ databases">
        <title>Rethinking Asexuality: The Enigmatic Case of Functional Sexual Genes in Lepraria (Stereocaulaceae).</title>
        <authorList>
            <person name="Doellman M."/>
            <person name="Sun Y."/>
            <person name="Barcenas-Pena A."/>
            <person name="Lumbsch H.T."/>
            <person name="Grewe F."/>
        </authorList>
    </citation>
    <scope>NUCLEOTIDE SEQUENCE [LARGE SCALE GENOMIC DNA]</scope>
    <source>
        <strain evidence="5 6">Grewe 0041</strain>
    </source>
</reference>
<name>A0ABR4B530_9LECA</name>
<feature type="compositionally biased region" description="Basic and acidic residues" evidence="3">
    <location>
        <begin position="508"/>
        <end position="560"/>
    </location>
</feature>
<evidence type="ECO:0000313" key="5">
    <source>
        <dbReference type="EMBL" id="KAL2050903.1"/>
    </source>
</evidence>
<dbReference type="PROSITE" id="PS50013">
    <property type="entry name" value="CHROMO_2"/>
    <property type="match status" value="1"/>
</dbReference>
<dbReference type="EMBL" id="JBHFEH010000041">
    <property type="protein sequence ID" value="KAL2050903.1"/>
    <property type="molecule type" value="Genomic_DNA"/>
</dbReference>
<feature type="compositionally biased region" description="Low complexity" evidence="3">
    <location>
        <begin position="150"/>
        <end position="177"/>
    </location>
</feature>
<comment type="subunit">
    <text evidence="1">Component of the NuA4 histone acetyltransferase complex.</text>
</comment>
<feature type="compositionally biased region" description="Basic residues" evidence="3">
    <location>
        <begin position="292"/>
        <end position="305"/>
    </location>
</feature>
<feature type="compositionally biased region" description="Basic and acidic residues" evidence="3">
    <location>
        <begin position="1377"/>
        <end position="1387"/>
    </location>
</feature>
<feature type="compositionally biased region" description="Polar residues" evidence="3">
    <location>
        <begin position="384"/>
        <end position="398"/>
    </location>
</feature>
<protein>
    <recommendedName>
        <fullName evidence="4">Chromo domain-containing protein</fullName>
    </recommendedName>
</protein>
<evidence type="ECO:0000259" key="4">
    <source>
        <dbReference type="PROSITE" id="PS50013"/>
    </source>
</evidence>
<dbReference type="SMART" id="SM00298">
    <property type="entry name" value="CHROMO"/>
    <property type="match status" value="1"/>
</dbReference>
<dbReference type="InterPro" id="IPR023780">
    <property type="entry name" value="Chromo_domain"/>
</dbReference>
<feature type="compositionally biased region" description="Basic residues" evidence="3">
    <location>
        <begin position="114"/>
        <end position="124"/>
    </location>
</feature>
<feature type="region of interest" description="Disordered" evidence="3">
    <location>
        <begin position="109"/>
        <end position="180"/>
    </location>
</feature>
<evidence type="ECO:0000256" key="3">
    <source>
        <dbReference type="SAM" id="MobiDB-lite"/>
    </source>
</evidence>
<keyword evidence="6" id="KW-1185">Reference proteome</keyword>
<sequence length="1458" mass="164187">MANAHDIGESESSEDDSISLTSTVASTHAEDEVYEIETVVAEETIDRVTWYLVKWKGYSEDRNTWERKEQFKSDEIFEEWKERQMHISTGRERPFDVQAWLERQVQLEQDAEKRKRRRERKRRRLNLDPDARLSKSKDDDRGSPDEEVNSSPHQYSSSSASAGSPPAAQAAQRPTAPWTIEEKRILEKGLKEARRPNFNEILGWYGDCGTINRVLKDKTSRDLRQKTEELRQEFVIARREPPDYYLDALPQPLRSAKAGDSSRQNERIFGEETSSDSERKVDSLLEEIKEKASKKRSTSKPKATPKKMTMTPALPKEARKETSPPKKPDVTNKELGVSISRPDSVNKSKAPPKNPNTEARIDRHEKPTRNPVRIDMSDRRATETGKQTNLPAQGQRAPNTARMGAIGSGPAGLASAKTVANPAEKARKPSVRGTDAGIGWKAEPKRRRTLPTTNTEEPGTRFTKLSIQNAVMKSRRNEPVPNRDNLIFLDPKTGKTPKSMSKPSAVVEKTKTPFEGFQEKLGAEKAKDWRIKESQGERTDGDGMLVDKNRQNRDSHRPIVDSDAILMDNNRQTRKSQRTVIGKLAAEKAKDRQTKDSQGAGIDGDAIVMDEPEEPDASIKGAKSSEADKFSRASQNMEPKLGSSPPSPVTVKFRQPPTAHTSSDPTPELPVDAPTALKKSTERSAKLPLPGYVESSTLSTSSITANSNPSLAPHDAAFALLNNPSIEQNHKLASLWDQNCVLGDLRLGAIGSQSLEKINVKFLGLNFEMHRLLLTIKIEPRTMNFDFTKSCRASEYQNYFLTDPSEYLGSGFIAPYSYTEYATERLAENLAMTLSCGLFFARYFTMIMYPAGASAWGFLDKDLPSVPEGTLLRFIIRQPLSERLAGEDLIVDRLGTENPDRLAEIRTHVRDNPIQADEKNINVVFRDMFEIEYGRLVAQNGQQKYSVADIFFLCFIPQGCELYEPDSAKRMALRTRTSEEHDCFIEYLEANGAEEIYSMQDKGSIDVQSNGAWDYFINNVKAGQVIFHDACIRIDQVPNLAKFLREGAINVWKTSLSPMHPAEKHPHLVRLFPHGGVILLTESLILYRPYEALRILMWFRRIQLPMKPSGTWKIAARPRIREWLLDLMDVCGDTERDIFGHGIQVIADIYTEILWLFETPDPEDNGLMCYDYDNEIPTEDAPIVTSASLRALQERKEWKGDSLESTKIDHDNIRQNDDLLVQWFAEWAVVNLESFRKFHAVLGYPKGDEFGDKALKAYERGWGHIEVLTAEECFKRHSVTSQEELDKMEAERRRRVREQIPSKKEEARKAQIEERRAAKEALEIHLQVFRDAGATEEETTAAGRQYLRASGATDKEIDDCAIDMERVLVSNHWDKLYEDPKTNKDDGDIPMNDPDMGGKSGGEAISHSSSAMDAASESGGGGKKRKTEPSRHRSTQSRSGARMNAGATSANRGKGAKG</sequence>
<feature type="domain" description="Chromo" evidence="4">
    <location>
        <begin position="34"/>
        <end position="92"/>
    </location>
</feature>
<feature type="compositionally biased region" description="Basic and acidic residues" evidence="3">
    <location>
        <begin position="263"/>
        <end position="291"/>
    </location>
</feature>
<feature type="compositionally biased region" description="Basic and acidic residues" evidence="3">
    <location>
        <begin position="359"/>
        <end position="368"/>
    </location>
</feature>
<dbReference type="Gene3D" id="2.40.50.40">
    <property type="match status" value="1"/>
</dbReference>